<dbReference type="PRINTS" id="PR01271">
    <property type="entry name" value="HISDACETLASE"/>
</dbReference>
<feature type="binding site" evidence="11">
    <location>
        <position position="346"/>
    </location>
    <ligand>
        <name>substrate</name>
    </ligand>
</feature>
<evidence type="ECO:0000256" key="2">
    <source>
        <dbReference type="ARBA" id="ARBA00012111"/>
    </source>
</evidence>
<evidence type="ECO:0000256" key="4">
    <source>
        <dbReference type="ARBA" id="ARBA00022853"/>
    </source>
</evidence>
<dbReference type="GO" id="GO:0046872">
    <property type="term" value="F:metal ion binding"/>
    <property type="evidence" value="ECO:0007669"/>
    <property type="project" value="UniProtKB-KW"/>
</dbReference>
<dbReference type="CDD" id="cd11598">
    <property type="entry name" value="HDAC_Hos2"/>
    <property type="match status" value="1"/>
</dbReference>
<evidence type="ECO:0000313" key="16">
    <source>
        <dbReference type="EMBL" id="CUS22981.1"/>
    </source>
</evidence>
<feature type="binding site" evidence="11">
    <location>
        <position position="191"/>
    </location>
    <ligand>
        <name>substrate</name>
    </ligand>
</feature>
<dbReference type="GO" id="GO:0040029">
    <property type="term" value="P:epigenetic regulation of gene expression"/>
    <property type="evidence" value="ECO:0007669"/>
    <property type="project" value="TreeGrafter"/>
</dbReference>
<keyword evidence="7 9" id="KW-0539">Nucleus</keyword>
<dbReference type="GO" id="GO:0141221">
    <property type="term" value="F:histone deacetylase activity, hydrolytic mechanism"/>
    <property type="evidence" value="ECO:0007669"/>
    <property type="project" value="UniProtKB-EC"/>
</dbReference>
<proteinExistence type="inferred from homology"/>
<keyword evidence="17" id="KW-1185">Reference proteome</keyword>
<dbReference type="PIRSF" id="PIRSF037913">
    <property type="entry name" value="His_deacetylse_1"/>
    <property type="match status" value="1"/>
</dbReference>
<comment type="catalytic activity">
    <reaction evidence="9">
        <text>N(6)-acetyl-L-lysyl-[histone] + H2O = L-lysyl-[histone] + acetate</text>
        <dbReference type="Rhea" id="RHEA:58196"/>
        <dbReference type="Rhea" id="RHEA-COMP:9845"/>
        <dbReference type="Rhea" id="RHEA-COMP:11338"/>
        <dbReference type="ChEBI" id="CHEBI:15377"/>
        <dbReference type="ChEBI" id="CHEBI:29969"/>
        <dbReference type="ChEBI" id="CHEBI:30089"/>
        <dbReference type="ChEBI" id="CHEBI:61930"/>
        <dbReference type="EC" id="3.5.1.98"/>
    </reaction>
</comment>
<dbReference type="InterPro" id="IPR023801">
    <property type="entry name" value="His_deacetylse_dom"/>
</dbReference>
<dbReference type="GO" id="GO:0006355">
    <property type="term" value="P:regulation of DNA-templated transcription"/>
    <property type="evidence" value="ECO:0007669"/>
    <property type="project" value="UniProtKB-ARBA"/>
</dbReference>
<dbReference type="InterPro" id="IPR000286">
    <property type="entry name" value="HDACs"/>
</dbReference>
<evidence type="ECO:0000256" key="8">
    <source>
        <dbReference type="ARBA" id="ARBA00061569"/>
    </source>
</evidence>
<evidence type="ECO:0000256" key="6">
    <source>
        <dbReference type="ARBA" id="ARBA00023163"/>
    </source>
</evidence>
<evidence type="ECO:0000256" key="3">
    <source>
        <dbReference type="ARBA" id="ARBA00022801"/>
    </source>
</evidence>
<dbReference type="InterPro" id="IPR037138">
    <property type="entry name" value="His_deacetylse_dom_sf"/>
</dbReference>
<sequence length="473" mass="53497">MLPSKPTFHKHQASRGSLGIPLGPMSDTLQFDAKTESFKPQFEFGAPYEPNVSYHFNGDVSQFHYGVRHPMKPFRLMLTDHLVSSYGLHKIMDLYETRPASREELCEFHADDYVEFLAKVSPDTLSKLPRGTLEKFNIGDDCPIFQGLYQYSTLYAGASLDATRKLINGQSEIAINWSGGLHHAKKSSPSGFCYVNDIVLSVLNLLRYHPRVLYIDIDLHHGDGVQEAFYTTDRVFTVSFHKYNGEFFPGTGNLDETGCSRGKHFALNVPLEDGIDDDSYINLFKSIIDPLITSFKPTVIIQQCGADSLGHDRLGCFNLNVKAHGECVKFVKSFGIPMLVLGGGGYTPRNVSRLWAYETALLNGVSIPQEIPEGIPFRDWFGPDYTLHPTLDDLYENKNSKKFLENIRIRCLENIRFLQGAPSVRMDQEIIPSQDLSALTQEEEDAIKELNEETDKLRLEQMEKDSMRIGELY</sequence>
<keyword evidence="5 9" id="KW-0805">Transcription regulation</keyword>
<evidence type="ECO:0000256" key="5">
    <source>
        <dbReference type="ARBA" id="ARBA00023015"/>
    </source>
</evidence>
<feature type="binding site" evidence="11">
    <location>
        <position position="141"/>
    </location>
    <ligand>
        <name>substrate</name>
    </ligand>
</feature>
<dbReference type="InterPro" id="IPR003084">
    <property type="entry name" value="HDAC_I/II"/>
</dbReference>
<dbReference type="EMBL" id="LN890573">
    <property type="protein sequence ID" value="CUS22981.1"/>
    <property type="molecule type" value="Genomic_DNA"/>
</dbReference>
<evidence type="ECO:0000256" key="12">
    <source>
        <dbReference type="PIRSR" id="PIRSR037913-3"/>
    </source>
</evidence>
<dbReference type="FunFam" id="3.40.800.20:FF:000007">
    <property type="entry name" value="Histone deacetylase"/>
    <property type="match status" value="1"/>
</dbReference>
<evidence type="ECO:0000256" key="10">
    <source>
        <dbReference type="PIRSR" id="PIRSR037913-1"/>
    </source>
</evidence>
<gene>
    <name evidence="16" type="ORF">LAQU0_S07e04610g</name>
</gene>
<organism evidence="16 17">
    <name type="scientific">Lachancea quebecensis</name>
    <dbReference type="NCBI Taxonomy" id="1654605"/>
    <lineage>
        <taxon>Eukaryota</taxon>
        <taxon>Fungi</taxon>
        <taxon>Dikarya</taxon>
        <taxon>Ascomycota</taxon>
        <taxon>Saccharomycotina</taxon>
        <taxon>Saccharomycetes</taxon>
        <taxon>Saccharomycetales</taxon>
        <taxon>Saccharomycetaceae</taxon>
        <taxon>Lachancea</taxon>
    </lineage>
</organism>
<dbReference type="PRINTS" id="PR01270">
    <property type="entry name" value="HDASUPER"/>
</dbReference>
<dbReference type="Gene3D" id="3.40.800.20">
    <property type="entry name" value="Histone deacetylase domain"/>
    <property type="match status" value="1"/>
</dbReference>
<dbReference type="OrthoDB" id="1918432at2759"/>
<dbReference type="SUPFAM" id="SSF52768">
    <property type="entry name" value="Arginase/deacetylase"/>
    <property type="match status" value="1"/>
</dbReference>
<keyword evidence="13" id="KW-0175">Coiled coil</keyword>
<evidence type="ECO:0000256" key="9">
    <source>
        <dbReference type="PIRNR" id="PIRNR037913"/>
    </source>
</evidence>
<feature type="region of interest" description="Disordered" evidence="14">
    <location>
        <begin position="1"/>
        <end position="22"/>
    </location>
</feature>
<evidence type="ECO:0000256" key="11">
    <source>
        <dbReference type="PIRSR" id="PIRSR037913-2"/>
    </source>
</evidence>
<feature type="binding site" evidence="12">
    <location>
        <position position="307"/>
    </location>
    <ligand>
        <name>a divalent metal cation</name>
        <dbReference type="ChEBI" id="CHEBI:60240"/>
    </ligand>
</feature>
<feature type="coiled-coil region" evidence="13">
    <location>
        <begin position="433"/>
        <end position="460"/>
    </location>
</feature>
<comment type="subcellular location">
    <subcellularLocation>
        <location evidence="1 9">Nucleus</location>
    </subcellularLocation>
</comment>
<dbReference type="EC" id="3.5.1.98" evidence="2 9"/>
<evidence type="ECO:0000256" key="7">
    <source>
        <dbReference type="ARBA" id="ARBA00023242"/>
    </source>
</evidence>
<dbReference type="Proteomes" id="UP000236544">
    <property type="component" value="Unassembled WGS sequence"/>
</dbReference>
<evidence type="ECO:0000256" key="13">
    <source>
        <dbReference type="SAM" id="Coils"/>
    </source>
</evidence>
<evidence type="ECO:0000259" key="15">
    <source>
        <dbReference type="Pfam" id="PF00850"/>
    </source>
</evidence>
<keyword evidence="3 9" id="KW-0378">Hydrolase</keyword>
<dbReference type="AlphaFoldDB" id="A0A0P1KT65"/>
<protein>
    <recommendedName>
        <fullName evidence="2 9">Histone deacetylase</fullName>
        <ecNumber evidence="2 9">3.5.1.98</ecNumber>
    </recommendedName>
</protein>
<feature type="active site" description="Proton acceptor" evidence="10">
    <location>
        <position position="183"/>
    </location>
</feature>
<accession>A0A0P1KT65</accession>
<dbReference type="GO" id="GO:0034967">
    <property type="term" value="C:Set3 complex"/>
    <property type="evidence" value="ECO:0007669"/>
    <property type="project" value="UniProtKB-ARBA"/>
</dbReference>
<keyword evidence="4 9" id="KW-0156">Chromatin regulator</keyword>
<keyword evidence="6 9" id="KW-0804">Transcription</keyword>
<evidence type="ECO:0000313" key="17">
    <source>
        <dbReference type="Proteomes" id="UP000236544"/>
    </source>
</evidence>
<dbReference type="PANTHER" id="PTHR10625">
    <property type="entry name" value="HISTONE DEACETYLASE HDAC1-RELATED"/>
    <property type="match status" value="1"/>
</dbReference>
<feature type="binding site" evidence="12">
    <location>
        <position position="218"/>
    </location>
    <ligand>
        <name>a divalent metal cation</name>
        <dbReference type="ChEBI" id="CHEBI:60240"/>
    </ligand>
</feature>
<feature type="binding site" evidence="12">
    <location>
        <position position="220"/>
    </location>
    <ligand>
        <name>a divalent metal cation</name>
        <dbReference type="ChEBI" id="CHEBI:60240"/>
    </ligand>
</feature>
<evidence type="ECO:0000256" key="14">
    <source>
        <dbReference type="SAM" id="MobiDB-lite"/>
    </source>
</evidence>
<dbReference type="GO" id="GO:0070210">
    <property type="term" value="C:Rpd3L-Expanded complex"/>
    <property type="evidence" value="ECO:0007669"/>
    <property type="project" value="TreeGrafter"/>
</dbReference>
<dbReference type="GO" id="GO:0010557">
    <property type="term" value="P:positive regulation of macromolecule biosynthetic process"/>
    <property type="evidence" value="ECO:0007669"/>
    <property type="project" value="UniProtKB-ARBA"/>
</dbReference>
<name>A0A0P1KT65_9SACH</name>
<evidence type="ECO:0000256" key="1">
    <source>
        <dbReference type="ARBA" id="ARBA00004123"/>
    </source>
</evidence>
<feature type="domain" description="Histone deacetylase" evidence="15">
    <location>
        <begin position="69"/>
        <end position="361"/>
    </location>
</feature>
<comment type="similarity">
    <text evidence="8 9">Belongs to the histone deacetylase family. HD Type 1 subfamily.</text>
</comment>
<dbReference type="InterPro" id="IPR023696">
    <property type="entry name" value="Ureohydrolase_dom_sf"/>
</dbReference>
<dbReference type="PANTHER" id="PTHR10625:SF36">
    <property type="entry name" value="HISTONE DEACETYLASE 3"/>
    <property type="match status" value="1"/>
</dbReference>
<keyword evidence="12" id="KW-0479">Metal-binding</keyword>
<dbReference type="Pfam" id="PF00850">
    <property type="entry name" value="Hist_deacetyl"/>
    <property type="match status" value="1"/>
</dbReference>
<reference evidence="17" key="1">
    <citation type="submission" date="2015-10" db="EMBL/GenBank/DDBJ databases">
        <authorList>
            <person name="Devillers H."/>
        </authorList>
    </citation>
    <scope>NUCLEOTIDE SEQUENCE [LARGE SCALE GENOMIC DNA]</scope>
</reference>